<evidence type="ECO:0000313" key="3">
    <source>
        <dbReference type="Proteomes" id="UP000248188"/>
    </source>
</evidence>
<reference evidence="2 3" key="1">
    <citation type="submission" date="2018-06" db="EMBL/GenBank/DDBJ databases">
        <title>Pseudomonas diversity within urban Lake Michigan freshwaters.</title>
        <authorList>
            <person name="Batrich M."/>
            <person name="Hatzopoulos T."/>
            <person name="Putonti C."/>
        </authorList>
    </citation>
    <scope>NUCLEOTIDE SEQUENCE [LARGE SCALE GENOMIC DNA]</scope>
    <source>
        <strain evidence="2 3">MB-090624</strain>
    </source>
</reference>
<dbReference type="RefSeq" id="WP_110651412.1">
    <property type="nucleotide sequence ID" value="NZ_QJRN01000002.1"/>
</dbReference>
<dbReference type="EMBL" id="QJRN01000002">
    <property type="protein sequence ID" value="PYC42760.1"/>
    <property type="molecule type" value="Genomic_DNA"/>
</dbReference>
<name>A0A9Q6IJD7_9PSED</name>
<evidence type="ECO:0000313" key="2">
    <source>
        <dbReference type="EMBL" id="PYC42760.1"/>
    </source>
</evidence>
<comment type="caution">
    <text evidence="2">The sequence shown here is derived from an EMBL/GenBank/DDBJ whole genome shotgun (WGS) entry which is preliminary data.</text>
</comment>
<feature type="domain" description="Thioesterase" evidence="1">
    <location>
        <begin position="2"/>
        <end position="92"/>
    </location>
</feature>
<dbReference type="Pfam" id="PF00975">
    <property type="entry name" value="Thioesterase"/>
    <property type="match status" value="1"/>
</dbReference>
<organism evidence="2 3">
    <name type="scientific">Pseudomonas protegens</name>
    <dbReference type="NCBI Taxonomy" id="380021"/>
    <lineage>
        <taxon>Bacteria</taxon>
        <taxon>Pseudomonadati</taxon>
        <taxon>Pseudomonadota</taxon>
        <taxon>Gammaproteobacteria</taxon>
        <taxon>Pseudomonadales</taxon>
        <taxon>Pseudomonadaceae</taxon>
        <taxon>Pseudomonas</taxon>
    </lineage>
</organism>
<accession>A0A9Q6IJD7</accession>
<dbReference type="InterPro" id="IPR001031">
    <property type="entry name" value="Thioesterase"/>
</dbReference>
<sequence>MKLICFPDFVGHPICFSALGRALKGRVSLVQVNYSDYWPYSSVGALARNIAQEHDLNTVDAVLGYSFGAYVAACCVAQRSPASAPQPVLLVDPPRLAELRGLAPAAIAQRLEADPQYAYIDDLVDAQLVSRDCVHGNILLLSEWQAVSLKGRAVDVLLSAGRSAEALAQGLGLDPAQDNRYWRDERSHHASVINSPDVATWLLDRTALPRIAW</sequence>
<dbReference type="Gene3D" id="3.40.50.1820">
    <property type="entry name" value="alpha/beta hydrolase"/>
    <property type="match status" value="1"/>
</dbReference>
<gene>
    <name evidence="2" type="ORF">DMX08_04110</name>
</gene>
<evidence type="ECO:0000259" key="1">
    <source>
        <dbReference type="Pfam" id="PF00975"/>
    </source>
</evidence>
<dbReference type="AlphaFoldDB" id="A0A9Q6IJD7"/>
<dbReference type="InterPro" id="IPR029058">
    <property type="entry name" value="AB_hydrolase_fold"/>
</dbReference>
<proteinExistence type="predicted"/>
<protein>
    <recommendedName>
        <fullName evidence="1">Thioesterase domain-containing protein</fullName>
    </recommendedName>
</protein>
<dbReference type="Proteomes" id="UP000248188">
    <property type="component" value="Unassembled WGS sequence"/>
</dbReference>
<dbReference type="SUPFAM" id="SSF53474">
    <property type="entry name" value="alpha/beta-Hydrolases"/>
    <property type="match status" value="1"/>
</dbReference>